<keyword evidence="2" id="KW-0472">Membrane</keyword>
<dbReference type="GO" id="GO:0015628">
    <property type="term" value="P:protein secretion by the type II secretion system"/>
    <property type="evidence" value="ECO:0007669"/>
    <property type="project" value="InterPro"/>
</dbReference>
<proteinExistence type="predicted"/>
<dbReference type="Proteomes" id="UP000178372">
    <property type="component" value="Unassembled WGS sequence"/>
</dbReference>
<evidence type="ECO:0000256" key="1">
    <source>
        <dbReference type="ARBA" id="ARBA00022481"/>
    </source>
</evidence>
<name>A0A1F7GD87_9BACT</name>
<gene>
    <name evidence="3" type="ORF">A2690_03680</name>
</gene>
<evidence type="ECO:0008006" key="5">
    <source>
        <dbReference type="Google" id="ProtNLM"/>
    </source>
</evidence>
<dbReference type="Gene3D" id="3.30.700.10">
    <property type="entry name" value="Glycoprotein, Type 4 Pilin"/>
    <property type="match status" value="1"/>
</dbReference>
<dbReference type="InterPro" id="IPR045584">
    <property type="entry name" value="Pilin-like"/>
</dbReference>
<evidence type="ECO:0000256" key="2">
    <source>
        <dbReference type="SAM" id="Phobius"/>
    </source>
</evidence>
<keyword evidence="2" id="KW-0812">Transmembrane</keyword>
<protein>
    <recommendedName>
        <fullName evidence="5">Type II secretion system protein GspG C-terminal domain-containing protein</fullName>
    </recommendedName>
</protein>
<dbReference type="AlphaFoldDB" id="A0A1F7GD87"/>
<dbReference type="InterPro" id="IPR012902">
    <property type="entry name" value="N_methyl_site"/>
</dbReference>
<evidence type="ECO:0000313" key="4">
    <source>
        <dbReference type="Proteomes" id="UP000178372"/>
    </source>
</evidence>
<reference evidence="3 4" key="1">
    <citation type="journal article" date="2016" name="Nat. Commun.">
        <title>Thousands of microbial genomes shed light on interconnected biogeochemical processes in an aquifer system.</title>
        <authorList>
            <person name="Anantharaman K."/>
            <person name="Brown C.T."/>
            <person name="Hug L.A."/>
            <person name="Sharon I."/>
            <person name="Castelle C.J."/>
            <person name="Probst A.J."/>
            <person name="Thomas B.C."/>
            <person name="Singh A."/>
            <person name="Wilkins M.J."/>
            <person name="Karaoz U."/>
            <person name="Brodie E.L."/>
            <person name="Williams K.H."/>
            <person name="Hubbard S.S."/>
            <person name="Banfield J.F."/>
        </authorList>
    </citation>
    <scope>NUCLEOTIDE SEQUENCE [LARGE SCALE GENOMIC DNA]</scope>
</reference>
<dbReference type="GO" id="GO:0015627">
    <property type="term" value="C:type II protein secretion system complex"/>
    <property type="evidence" value="ECO:0007669"/>
    <property type="project" value="InterPro"/>
</dbReference>
<comment type="caution">
    <text evidence="3">The sequence shown here is derived from an EMBL/GenBank/DDBJ whole genome shotgun (WGS) entry which is preliminary data.</text>
</comment>
<evidence type="ECO:0000313" key="3">
    <source>
        <dbReference type="EMBL" id="OGK16848.1"/>
    </source>
</evidence>
<sequence length="165" mass="17496">MSSKNMKKSFTLIEVLVVATIIGLLATGAFVSYRAISKQGRDSARKAHLEQIASAIEQFRSNNINGSYPDLAELSVNCSSTGGVTDGGNTYLAKIPIDPSCDIYSYYYSPTTDGGSLCDSASATIPCLDFTLGSYLESATSSQDCTGSNECGGNCRYCLTPYGQE</sequence>
<dbReference type="Pfam" id="PF07963">
    <property type="entry name" value="N_methyl"/>
    <property type="match status" value="1"/>
</dbReference>
<dbReference type="NCBIfam" id="TIGR02532">
    <property type="entry name" value="IV_pilin_GFxxxE"/>
    <property type="match status" value="1"/>
</dbReference>
<dbReference type="SUPFAM" id="SSF54523">
    <property type="entry name" value="Pili subunits"/>
    <property type="match status" value="1"/>
</dbReference>
<keyword evidence="1" id="KW-0488">Methylation</keyword>
<keyword evidence="2" id="KW-1133">Transmembrane helix</keyword>
<dbReference type="EMBL" id="MFZF01000010">
    <property type="protein sequence ID" value="OGK16848.1"/>
    <property type="molecule type" value="Genomic_DNA"/>
</dbReference>
<dbReference type="InterPro" id="IPR000983">
    <property type="entry name" value="Bac_GSPG_pilin"/>
</dbReference>
<dbReference type="PRINTS" id="PR00813">
    <property type="entry name" value="BCTERIALGSPG"/>
</dbReference>
<accession>A0A1F7GD87</accession>
<organism evidence="3 4">
    <name type="scientific">Candidatus Roizmanbacteria bacterium RIFCSPHIGHO2_01_FULL_39_12b</name>
    <dbReference type="NCBI Taxonomy" id="1802030"/>
    <lineage>
        <taxon>Bacteria</taxon>
        <taxon>Candidatus Roizmaniibacteriota</taxon>
    </lineage>
</organism>
<feature type="transmembrane region" description="Helical" evidence="2">
    <location>
        <begin position="12"/>
        <end position="33"/>
    </location>
</feature>